<evidence type="ECO:0000256" key="4">
    <source>
        <dbReference type="SAM" id="Phobius"/>
    </source>
</evidence>
<dbReference type="GO" id="GO:0003729">
    <property type="term" value="F:mRNA binding"/>
    <property type="evidence" value="ECO:0007669"/>
    <property type="project" value="TreeGrafter"/>
</dbReference>
<keyword evidence="2" id="KW-0508">mRNA splicing</keyword>
<dbReference type="PANTHER" id="PTHR11208">
    <property type="entry name" value="RNA-BINDING PROTEIN RELATED"/>
    <property type="match status" value="1"/>
</dbReference>
<keyword evidence="4" id="KW-1133">Transmembrane helix</keyword>
<reference evidence="6" key="1">
    <citation type="journal article" date="2021" name="Nat. Commun.">
        <title>Genetic determinants of endophytism in the Arabidopsis root mycobiome.</title>
        <authorList>
            <person name="Mesny F."/>
            <person name="Miyauchi S."/>
            <person name="Thiergart T."/>
            <person name="Pickel B."/>
            <person name="Atanasova L."/>
            <person name="Karlsson M."/>
            <person name="Huettel B."/>
            <person name="Barry K.W."/>
            <person name="Haridas S."/>
            <person name="Chen C."/>
            <person name="Bauer D."/>
            <person name="Andreopoulos W."/>
            <person name="Pangilinan J."/>
            <person name="LaButti K."/>
            <person name="Riley R."/>
            <person name="Lipzen A."/>
            <person name="Clum A."/>
            <person name="Drula E."/>
            <person name="Henrissat B."/>
            <person name="Kohler A."/>
            <person name="Grigoriev I.V."/>
            <person name="Martin F.M."/>
            <person name="Hacquard S."/>
        </authorList>
    </citation>
    <scope>NUCLEOTIDE SEQUENCE</scope>
    <source>
        <strain evidence="6">FSSC 5 MPI-SDFR-AT-0091</strain>
    </source>
</reference>
<accession>A0A9P9KBH1</accession>
<evidence type="ECO:0000313" key="6">
    <source>
        <dbReference type="EMBL" id="KAH7247049.1"/>
    </source>
</evidence>
<feature type="transmembrane region" description="Helical" evidence="4">
    <location>
        <begin position="280"/>
        <end position="303"/>
    </location>
</feature>
<dbReference type="SUPFAM" id="SSF54791">
    <property type="entry name" value="Eukaryotic type KH-domain (KH-domain type I)"/>
    <property type="match status" value="1"/>
</dbReference>
<dbReference type="Gene3D" id="3.30.1370.10">
    <property type="entry name" value="K Homology domain, type 1"/>
    <property type="match status" value="1"/>
</dbReference>
<keyword evidence="2" id="KW-0863">Zinc-finger</keyword>
<organism evidence="6 7">
    <name type="scientific">Fusarium solani</name>
    <name type="common">Filamentous fungus</name>
    <dbReference type="NCBI Taxonomy" id="169388"/>
    <lineage>
        <taxon>Eukaryota</taxon>
        <taxon>Fungi</taxon>
        <taxon>Dikarya</taxon>
        <taxon>Ascomycota</taxon>
        <taxon>Pezizomycotina</taxon>
        <taxon>Sordariomycetes</taxon>
        <taxon>Hypocreomycetidae</taxon>
        <taxon>Hypocreales</taxon>
        <taxon>Nectriaceae</taxon>
        <taxon>Fusarium</taxon>
        <taxon>Fusarium solani species complex</taxon>
    </lineage>
</organism>
<dbReference type="EMBL" id="JAGTJS010000016">
    <property type="protein sequence ID" value="KAH7247049.1"/>
    <property type="molecule type" value="Genomic_DNA"/>
</dbReference>
<dbReference type="GO" id="GO:0045131">
    <property type="term" value="F:pre-mRNA branch point binding"/>
    <property type="evidence" value="ECO:0007669"/>
    <property type="project" value="UniProtKB-UniRule"/>
</dbReference>
<keyword evidence="4" id="KW-0472">Membrane</keyword>
<keyword evidence="2" id="KW-0479">Metal-binding</keyword>
<keyword evidence="2" id="KW-0747">Spliceosome</keyword>
<dbReference type="Proteomes" id="UP000736672">
    <property type="component" value="Unassembled WGS sequence"/>
</dbReference>
<keyword evidence="4" id="KW-0812">Transmembrane</keyword>
<dbReference type="GO" id="GO:0048024">
    <property type="term" value="P:regulation of mRNA splicing, via spliceosome"/>
    <property type="evidence" value="ECO:0007669"/>
    <property type="project" value="TreeGrafter"/>
</dbReference>
<dbReference type="AlphaFoldDB" id="A0A9P9KBH1"/>
<evidence type="ECO:0000313" key="7">
    <source>
        <dbReference type="Proteomes" id="UP000736672"/>
    </source>
</evidence>
<gene>
    <name evidence="6" type="ORF">B0J15DRAFT_79890</name>
</gene>
<keyword evidence="1" id="KW-0694">RNA-binding</keyword>
<keyword evidence="7" id="KW-1185">Reference proteome</keyword>
<name>A0A9P9KBH1_FUSSL</name>
<comment type="similarity">
    <text evidence="2">Belongs to the BBP/SF1 family.</text>
</comment>
<dbReference type="InterPro" id="IPR036612">
    <property type="entry name" value="KH_dom_type_1_sf"/>
</dbReference>
<feature type="region of interest" description="Disordered" evidence="3">
    <location>
        <begin position="1"/>
        <end position="30"/>
    </location>
</feature>
<comment type="function">
    <text evidence="2">Necessary for the splicing of pre-mRNA. Has a role in the recognition of the branch site (5'-UACUAAC-3'), the pyrimidine tract and the 3'-splice site at the 3'-end of introns.</text>
</comment>
<feature type="domain" description="KHDC4/BBP-like KH-domain type I" evidence="5">
    <location>
        <begin position="1"/>
        <end position="60"/>
    </location>
</feature>
<dbReference type="Pfam" id="PF22675">
    <property type="entry name" value="KH-I_KHDC4-BBP"/>
    <property type="match status" value="1"/>
</dbReference>
<protein>
    <recommendedName>
        <fullName evidence="2">Branchpoint-bridging protein</fullName>
    </recommendedName>
</protein>
<dbReference type="GO" id="GO:0005681">
    <property type="term" value="C:spliceosomal complex"/>
    <property type="evidence" value="ECO:0007669"/>
    <property type="project" value="UniProtKB-KW"/>
</dbReference>
<dbReference type="OrthoDB" id="6777263at2759"/>
<dbReference type="InterPro" id="IPR045071">
    <property type="entry name" value="BBP-like"/>
</dbReference>
<evidence type="ECO:0000256" key="1">
    <source>
        <dbReference type="ARBA" id="ARBA00022884"/>
    </source>
</evidence>
<dbReference type="PANTHER" id="PTHR11208:SF45">
    <property type="entry name" value="SPLICING FACTOR 1"/>
    <property type="match status" value="1"/>
</dbReference>
<keyword evidence="2" id="KW-0862">Zinc</keyword>
<evidence type="ECO:0000256" key="2">
    <source>
        <dbReference type="RuleBase" id="RU367126"/>
    </source>
</evidence>
<comment type="caution">
    <text evidence="6">The sequence shown here is derived from an EMBL/GenBank/DDBJ whole genome shotgun (WGS) entry which is preliminary data.</text>
</comment>
<feature type="transmembrane region" description="Helical" evidence="4">
    <location>
        <begin position="132"/>
        <end position="157"/>
    </location>
</feature>
<evidence type="ECO:0000259" key="5">
    <source>
        <dbReference type="Pfam" id="PF22675"/>
    </source>
</evidence>
<keyword evidence="2" id="KW-0507">mRNA processing</keyword>
<dbReference type="GO" id="GO:0008270">
    <property type="term" value="F:zinc ion binding"/>
    <property type="evidence" value="ECO:0007669"/>
    <property type="project" value="UniProtKB-UniRule"/>
</dbReference>
<feature type="transmembrane region" description="Helical" evidence="4">
    <location>
        <begin position="109"/>
        <end position="126"/>
    </location>
</feature>
<dbReference type="InterPro" id="IPR055256">
    <property type="entry name" value="KH_1_KHDC4/BBP-like"/>
</dbReference>
<comment type="subcellular location">
    <subcellularLocation>
        <location evidence="2">Nucleus</location>
    </subcellularLocation>
</comment>
<dbReference type="GO" id="GO:0000398">
    <property type="term" value="P:mRNA splicing, via spliceosome"/>
    <property type="evidence" value="ECO:0007669"/>
    <property type="project" value="UniProtKB-UniRule"/>
</dbReference>
<proteinExistence type="inferred from homology"/>
<keyword evidence="2" id="KW-0539">Nucleus</keyword>
<sequence>MEADSGAKIAIRGKGSVKEGKGRSDAAHASNQEEDLHCLIMADTEEKVNKAKKLIHNIIETARMSSSATSCENSPHSTVPSEMTRTRLARTVARLATASTTALSDRTTLLASSAVSVVTQATWLVIVPTASAVLAGVITIWAAVPLVASAVGMLLIVRWSNSCKSLAEVLPTDLLRASRPALAATETRSPGSVALLEDLRLGVLATMILTTREVHRLPGETAAVAIRIITAAATAATATTAKVTADLPVPPHHGSNRLPELRVGMLDILVTAAMEPLLEWALLLVLPLLLAALLHLLRVLPLAWEISTPSSSSTPERRLPHHLLRAMLPLLLPVTSLHPHLPVPR</sequence>
<evidence type="ECO:0000256" key="3">
    <source>
        <dbReference type="SAM" id="MobiDB-lite"/>
    </source>
</evidence>
<feature type="compositionally biased region" description="Basic and acidic residues" evidence="3">
    <location>
        <begin position="16"/>
        <end position="26"/>
    </location>
</feature>